<feature type="compositionally biased region" description="Pro residues" evidence="1">
    <location>
        <begin position="104"/>
        <end position="114"/>
    </location>
</feature>
<feature type="region of interest" description="Disordered" evidence="1">
    <location>
        <begin position="63"/>
        <end position="82"/>
    </location>
</feature>
<keyword evidence="3" id="KW-1185">Reference proteome</keyword>
<evidence type="ECO:0000256" key="1">
    <source>
        <dbReference type="SAM" id="MobiDB-lite"/>
    </source>
</evidence>
<dbReference type="HOGENOM" id="CLU_473233_0_0_1"/>
<feature type="compositionally biased region" description="Polar residues" evidence="1">
    <location>
        <begin position="63"/>
        <end position="77"/>
    </location>
</feature>
<feature type="region of interest" description="Disordered" evidence="1">
    <location>
        <begin position="1"/>
        <end position="32"/>
    </location>
</feature>
<proteinExistence type="predicted"/>
<protein>
    <submittedName>
        <fullName evidence="2">Predicted protein</fullName>
    </submittedName>
</protein>
<dbReference type="RefSeq" id="XP_001873915.1">
    <property type="nucleotide sequence ID" value="XM_001873880.1"/>
</dbReference>
<dbReference type="KEGG" id="lbc:LACBIDRAFT_300920"/>
<dbReference type="InParanoid" id="B0CQW2"/>
<dbReference type="AlphaFoldDB" id="B0CQW2"/>
<accession>B0CQW2</accession>
<gene>
    <name evidence="2" type="ORF">LACBIDRAFT_300920</name>
</gene>
<feature type="compositionally biased region" description="Polar residues" evidence="1">
    <location>
        <begin position="136"/>
        <end position="149"/>
    </location>
</feature>
<feature type="region of interest" description="Disordered" evidence="1">
    <location>
        <begin position="97"/>
        <end position="224"/>
    </location>
</feature>
<reference evidence="2 3" key="1">
    <citation type="journal article" date="2008" name="Nature">
        <title>The genome of Laccaria bicolor provides insights into mycorrhizal symbiosis.</title>
        <authorList>
            <person name="Martin F."/>
            <person name="Aerts A."/>
            <person name="Ahren D."/>
            <person name="Brun A."/>
            <person name="Danchin E.G.J."/>
            <person name="Duchaussoy F."/>
            <person name="Gibon J."/>
            <person name="Kohler A."/>
            <person name="Lindquist E."/>
            <person name="Pereda V."/>
            <person name="Salamov A."/>
            <person name="Shapiro H.J."/>
            <person name="Wuyts J."/>
            <person name="Blaudez D."/>
            <person name="Buee M."/>
            <person name="Brokstein P."/>
            <person name="Canbaeck B."/>
            <person name="Cohen D."/>
            <person name="Courty P.E."/>
            <person name="Coutinho P.M."/>
            <person name="Delaruelle C."/>
            <person name="Detter J.C."/>
            <person name="Deveau A."/>
            <person name="DiFazio S."/>
            <person name="Duplessis S."/>
            <person name="Fraissinet-Tachet L."/>
            <person name="Lucic E."/>
            <person name="Frey-Klett P."/>
            <person name="Fourrey C."/>
            <person name="Feussner I."/>
            <person name="Gay G."/>
            <person name="Grimwood J."/>
            <person name="Hoegger P.J."/>
            <person name="Jain P."/>
            <person name="Kilaru S."/>
            <person name="Labbe J."/>
            <person name="Lin Y.C."/>
            <person name="Legue V."/>
            <person name="Le Tacon F."/>
            <person name="Marmeisse R."/>
            <person name="Melayah D."/>
            <person name="Montanini B."/>
            <person name="Muratet M."/>
            <person name="Nehls U."/>
            <person name="Niculita-Hirzel H."/>
            <person name="Oudot-Le Secq M.P."/>
            <person name="Peter M."/>
            <person name="Quesneville H."/>
            <person name="Rajashekar B."/>
            <person name="Reich M."/>
            <person name="Rouhier N."/>
            <person name="Schmutz J."/>
            <person name="Yin T."/>
            <person name="Chalot M."/>
            <person name="Henrissat B."/>
            <person name="Kuees U."/>
            <person name="Lucas S."/>
            <person name="Van de Peer Y."/>
            <person name="Podila G.K."/>
            <person name="Polle A."/>
            <person name="Pukkila P.J."/>
            <person name="Richardson P.M."/>
            <person name="Rouze P."/>
            <person name="Sanders I.R."/>
            <person name="Stajich J.E."/>
            <person name="Tunlid A."/>
            <person name="Tuskan G."/>
            <person name="Grigoriev I.V."/>
        </authorList>
    </citation>
    <scope>NUCLEOTIDE SEQUENCE [LARGE SCALE GENOMIC DNA]</scope>
    <source>
        <strain evidence="3">S238N-H82 / ATCC MYA-4686</strain>
    </source>
</reference>
<dbReference type="EMBL" id="DS547091">
    <property type="protein sequence ID" value="EDR15707.1"/>
    <property type="molecule type" value="Genomic_DNA"/>
</dbReference>
<feature type="compositionally biased region" description="Low complexity" evidence="1">
    <location>
        <begin position="153"/>
        <end position="180"/>
    </location>
</feature>
<dbReference type="GeneID" id="6069692"/>
<name>B0CQW2_LACBS</name>
<dbReference type="Proteomes" id="UP000001194">
    <property type="component" value="Unassembled WGS sequence"/>
</dbReference>
<sequence>MSGSSPNPSTVSPLPVSSLTTSSIEEQHAESQRNLYQASVALEAAYDRVRRVRRSLLQLSGTLTASNSQPQSSTFDNRQIGPSHEAIILTGDPLVREDEQSTPASPPFFPPYPSPEQERQAPYHSRNSPAEGMRNLNLNSSGPSTTRRTLQPHPSSISQPFRSSGSPSHSLLHRSLSDASQSLQVGIHRDDPSTALGRRVAAREAAGRLNSSASHRDSNPADPGTLQYFGHFQRPDLGRLDPLIEDERDDIIARTLALEGRRSARPHPVSLRSQEARRLQGVRSDTRQLSRSSFSDRSERLSLLSNFPAQNLTTPLSSNIPRPLLFDEPSRYASAREEILDESPLRRNYVIHRRLGPDGEERVHNINLEWNDDDLPSWLLSRGRDQEDLPVFAAGPLRMSPSSSNNDQSSYDSRVHSTRTANTLVFPPEVLARRRGWARLDPDGNEIPSDEEEELERSRTEYRIRALYQARMSAQAASGSGTRSTHSQASYDGVTARTYNRNFRVAPVSYRTPEFSREATPFLVDPLPMSLSEMIPSSKSGETDDHIIIVPKHASLAGR</sequence>
<feature type="compositionally biased region" description="Low complexity" evidence="1">
    <location>
        <begin position="1"/>
        <end position="23"/>
    </location>
</feature>
<evidence type="ECO:0000313" key="3">
    <source>
        <dbReference type="Proteomes" id="UP000001194"/>
    </source>
</evidence>
<dbReference type="OrthoDB" id="2649166at2759"/>
<organism evidence="3">
    <name type="scientific">Laccaria bicolor (strain S238N-H82 / ATCC MYA-4686)</name>
    <name type="common">Bicoloured deceiver</name>
    <name type="synonym">Laccaria laccata var. bicolor</name>
    <dbReference type="NCBI Taxonomy" id="486041"/>
    <lineage>
        <taxon>Eukaryota</taxon>
        <taxon>Fungi</taxon>
        <taxon>Dikarya</taxon>
        <taxon>Basidiomycota</taxon>
        <taxon>Agaricomycotina</taxon>
        <taxon>Agaricomycetes</taxon>
        <taxon>Agaricomycetidae</taxon>
        <taxon>Agaricales</taxon>
        <taxon>Agaricineae</taxon>
        <taxon>Hydnangiaceae</taxon>
        <taxon>Laccaria</taxon>
    </lineage>
</organism>
<evidence type="ECO:0000313" key="2">
    <source>
        <dbReference type="EMBL" id="EDR15707.1"/>
    </source>
</evidence>